<name>A0A0F9D8J8_9ZZZZ</name>
<protein>
    <submittedName>
        <fullName evidence="1">Uncharacterized protein</fullName>
    </submittedName>
</protein>
<accession>A0A0F9D8J8</accession>
<dbReference type="EMBL" id="LAZR01040581">
    <property type="protein sequence ID" value="KKL14136.1"/>
    <property type="molecule type" value="Genomic_DNA"/>
</dbReference>
<evidence type="ECO:0000313" key="1">
    <source>
        <dbReference type="EMBL" id="KKL14136.1"/>
    </source>
</evidence>
<proteinExistence type="predicted"/>
<reference evidence="1" key="1">
    <citation type="journal article" date="2015" name="Nature">
        <title>Complex archaea that bridge the gap between prokaryotes and eukaryotes.</title>
        <authorList>
            <person name="Spang A."/>
            <person name="Saw J.H."/>
            <person name="Jorgensen S.L."/>
            <person name="Zaremba-Niedzwiedzka K."/>
            <person name="Martijn J."/>
            <person name="Lind A.E."/>
            <person name="van Eijk R."/>
            <person name="Schleper C."/>
            <person name="Guy L."/>
            <person name="Ettema T.J."/>
        </authorList>
    </citation>
    <scope>NUCLEOTIDE SEQUENCE</scope>
</reference>
<sequence>MSNHETDTKPTPGSYAEFHALVMNQILRFSEAHDGQVNLAAETARRLLADDIVGNLWQG</sequence>
<gene>
    <name evidence="1" type="ORF">LCGC14_2518820</name>
</gene>
<comment type="caution">
    <text evidence="1">The sequence shown here is derived from an EMBL/GenBank/DDBJ whole genome shotgun (WGS) entry which is preliminary data.</text>
</comment>
<organism evidence="1">
    <name type="scientific">marine sediment metagenome</name>
    <dbReference type="NCBI Taxonomy" id="412755"/>
    <lineage>
        <taxon>unclassified sequences</taxon>
        <taxon>metagenomes</taxon>
        <taxon>ecological metagenomes</taxon>
    </lineage>
</organism>
<dbReference type="AlphaFoldDB" id="A0A0F9D8J8"/>
<feature type="non-terminal residue" evidence="1">
    <location>
        <position position="59"/>
    </location>
</feature>